<feature type="domain" description="6-phosphogluconate dehydrogenase NADP-binding" evidence="1">
    <location>
        <begin position="5"/>
        <end position="27"/>
    </location>
</feature>
<gene>
    <name evidence="2" type="ORF">METZ01_LOCUS97533</name>
</gene>
<dbReference type="AlphaFoldDB" id="A0A381VWJ9"/>
<dbReference type="Gene3D" id="3.40.50.720">
    <property type="entry name" value="NAD(P)-binding Rossmann-like Domain"/>
    <property type="match status" value="1"/>
</dbReference>
<organism evidence="2">
    <name type="scientific">marine metagenome</name>
    <dbReference type="NCBI Taxonomy" id="408172"/>
    <lineage>
        <taxon>unclassified sequences</taxon>
        <taxon>metagenomes</taxon>
        <taxon>ecological metagenomes</taxon>
    </lineage>
</organism>
<evidence type="ECO:0000259" key="1">
    <source>
        <dbReference type="Pfam" id="PF03446"/>
    </source>
</evidence>
<reference evidence="2" key="1">
    <citation type="submission" date="2018-05" db="EMBL/GenBank/DDBJ databases">
        <authorList>
            <person name="Lanie J.A."/>
            <person name="Ng W.-L."/>
            <person name="Kazmierczak K.M."/>
            <person name="Andrzejewski T.M."/>
            <person name="Davidsen T.M."/>
            <person name="Wayne K.J."/>
            <person name="Tettelin H."/>
            <person name="Glass J.I."/>
            <person name="Rusch D."/>
            <person name="Podicherti R."/>
            <person name="Tsui H.-C.T."/>
            <person name="Winkler M.E."/>
        </authorList>
    </citation>
    <scope>NUCLEOTIDE SEQUENCE</scope>
</reference>
<dbReference type="Pfam" id="PF03446">
    <property type="entry name" value="NAD_binding_2"/>
    <property type="match status" value="1"/>
</dbReference>
<accession>A0A381VWJ9</accession>
<dbReference type="InterPro" id="IPR006115">
    <property type="entry name" value="6PGDH_NADP-bd"/>
</dbReference>
<feature type="non-terminal residue" evidence="2">
    <location>
        <position position="27"/>
    </location>
</feature>
<sequence length="27" mass="3025">MDEINIGFIGLGNMGQHMCLALIQKNY</sequence>
<dbReference type="InterPro" id="IPR036291">
    <property type="entry name" value="NAD(P)-bd_dom_sf"/>
</dbReference>
<dbReference type="GO" id="GO:0050661">
    <property type="term" value="F:NADP binding"/>
    <property type="evidence" value="ECO:0007669"/>
    <property type="project" value="InterPro"/>
</dbReference>
<protein>
    <recommendedName>
        <fullName evidence="1">6-phosphogluconate dehydrogenase NADP-binding domain-containing protein</fullName>
    </recommendedName>
</protein>
<dbReference type="SUPFAM" id="SSF51735">
    <property type="entry name" value="NAD(P)-binding Rossmann-fold domains"/>
    <property type="match status" value="1"/>
</dbReference>
<proteinExistence type="predicted"/>
<evidence type="ECO:0000313" key="2">
    <source>
        <dbReference type="EMBL" id="SVA44679.1"/>
    </source>
</evidence>
<name>A0A381VWJ9_9ZZZZ</name>
<dbReference type="EMBL" id="UINC01010007">
    <property type="protein sequence ID" value="SVA44679.1"/>
    <property type="molecule type" value="Genomic_DNA"/>
</dbReference>